<keyword evidence="3" id="KW-1185">Reference proteome</keyword>
<organism evidence="2 3">
    <name type="scientific">Clarias magur</name>
    <name type="common">Asian catfish</name>
    <name type="synonym">Macropteronotus magur</name>
    <dbReference type="NCBI Taxonomy" id="1594786"/>
    <lineage>
        <taxon>Eukaryota</taxon>
        <taxon>Metazoa</taxon>
        <taxon>Chordata</taxon>
        <taxon>Craniata</taxon>
        <taxon>Vertebrata</taxon>
        <taxon>Euteleostomi</taxon>
        <taxon>Actinopterygii</taxon>
        <taxon>Neopterygii</taxon>
        <taxon>Teleostei</taxon>
        <taxon>Ostariophysi</taxon>
        <taxon>Siluriformes</taxon>
        <taxon>Clariidae</taxon>
        <taxon>Clarias</taxon>
    </lineage>
</organism>
<comment type="caution">
    <text evidence="2">The sequence shown here is derived from an EMBL/GenBank/DDBJ whole genome shotgun (WGS) entry which is preliminary data.</text>
</comment>
<gene>
    <name evidence="2" type="primary">rnfD</name>
    <name evidence="2" type="ORF">DAT39_000165</name>
</gene>
<proteinExistence type="predicted"/>
<evidence type="ECO:0000313" key="3">
    <source>
        <dbReference type="Proteomes" id="UP000727407"/>
    </source>
</evidence>
<feature type="transmembrane region" description="Helical" evidence="1">
    <location>
        <begin position="12"/>
        <end position="30"/>
    </location>
</feature>
<evidence type="ECO:0000256" key="1">
    <source>
        <dbReference type="SAM" id="Phobius"/>
    </source>
</evidence>
<name>A0A8J4XHH2_CLAMG</name>
<keyword evidence="1" id="KW-0812">Transmembrane</keyword>
<sequence length="74" mass="8500">MFLYPGLTEAVSTATLIGLGGCCCLTWLAAPERTSREIEAIYVVFYCLFPPDFFSEKDSIYWYDVRTEVEENEQ</sequence>
<reference evidence="2" key="1">
    <citation type="submission" date="2020-07" db="EMBL/GenBank/DDBJ databases">
        <title>Clarias magur genome sequencing, assembly and annotation.</title>
        <authorList>
            <person name="Kushwaha B."/>
            <person name="Kumar R."/>
            <person name="Das P."/>
            <person name="Joshi C.G."/>
            <person name="Kumar D."/>
            <person name="Nagpure N.S."/>
            <person name="Pandey M."/>
            <person name="Agarwal S."/>
            <person name="Srivastava S."/>
            <person name="Singh M."/>
            <person name="Sahoo L."/>
            <person name="Jayasankar P."/>
            <person name="Meher P.K."/>
            <person name="Koringa P.G."/>
            <person name="Iquebal M.A."/>
            <person name="Das S.P."/>
            <person name="Bit A."/>
            <person name="Patnaik S."/>
            <person name="Patel N."/>
            <person name="Shah T.M."/>
            <person name="Hinsu A."/>
            <person name="Jena J.K."/>
        </authorList>
    </citation>
    <scope>NUCLEOTIDE SEQUENCE</scope>
    <source>
        <strain evidence="2">CIFAMagur01</strain>
        <tissue evidence="2">Testis</tissue>
    </source>
</reference>
<dbReference type="EMBL" id="QNUK01000001">
    <property type="protein sequence ID" value="KAF5910132.1"/>
    <property type="molecule type" value="Genomic_DNA"/>
</dbReference>
<accession>A0A8J4XHH2</accession>
<dbReference type="Proteomes" id="UP000727407">
    <property type="component" value="Unassembled WGS sequence"/>
</dbReference>
<keyword evidence="1" id="KW-0472">Membrane</keyword>
<dbReference type="AlphaFoldDB" id="A0A8J4XHH2"/>
<evidence type="ECO:0000313" key="2">
    <source>
        <dbReference type="EMBL" id="KAF5910132.1"/>
    </source>
</evidence>
<protein>
    <submittedName>
        <fullName evidence="2">Ion-translocating oxidoreductase complex subunit D</fullName>
    </submittedName>
</protein>
<keyword evidence="1" id="KW-1133">Transmembrane helix</keyword>